<dbReference type="Pfam" id="PF00912">
    <property type="entry name" value="Transgly"/>
    <property type="match status" value="1"/>
</dbReference>
<evidence type="ECO:0000259" key="21">
    <source>
        <dbReference type="Pfam" id="PF00905"/>
    </source>
</evidence>
<evidence type="ECO:0000256" key="17">
    <source>
        <dbReference type="ARBA" id="ARBA00034000"/>
    </source>
</evidence>
<dbReference type="GO" id="GO:0009002">
    <property type="term" value="F:serine-type D-Ala-D-Ala carboxypeptidase activity"/>
    <property type="evidence" value="ECO:0007669"/>
    <property type="project" value="UniProtKB-EC"/>
</dbReference>
<evidence type="ECO:0000256" key="19">
    <source>
        <dbReference type="SAM" id="MobiDB-lite"/>
    </source>
</evidence>
<dbReference type="GO" id="GO:0009252">
    <property type="term" value="P:peptidoglycan biosynthetic process"/>
    <property type="evidence" value="ECO:0007669"/>
    <property type="project" value="UniProtKB-KW"/>
</dbReference>
<keyword evidence="13 20" id="KW-1133">Transmembrane helix</keyword>
<comment type="catalytic activity">
    <reaction evidence="17">
        <text>Preferential cleavage: (Ac)2-L-Lys-D-Ala-|-D-Ala. Also transpeptidation of peptidyl-alanyl moieties that are N-acyl substituents of D-alanine.</text>
        <dbReference type="EC" id="3.4.16.4"/>
    </reaction>
</comment>
<proteinExistence type="inferred from homology"/>
<dbReference type="InterPro" id="IPR001460">
    <property type="entry name" value="PCN-bd_Tpept"/>
</dbReference>
<protein>
    <submittedName>
        <fullName evidence="23">Penicillin-binding protein 2D</fullName>
    </submittedName>
</protein>
<dbReference type="Proteomes" id="UP000076079">
    <property type="component" value="Chromosome"/>
</dbReference>
<evidence type="ECO:0000256" key="14">
    <source>
        <dbReference type="ARBA" id="ARBA00023136"/>
    </source>
</evidence>
<dbReference type="KEGG" id="abac:LuPra_05035"/>
<evidence type="ECO:0000256" key="11">
    <source>
        <dbReference type="ARBA" id="ARBA00022960"/>
    </source>
</evidence>
<keyword evidence="9 20" id="KW-0812">Transmembrane</keyword>
<dbReference type="GO" id="GO:0008955">
    <property type="term" value="F:peptidoglycan glycosyltransferase activity"/>
    <property type="evidence" value="ECO:0007669"/>
    <property type="project" value="UniProtKB-EC"/>
</dbReference>
<comment type="pathway">
    <text evidence="2">Cell wall biogenesis; peptidoglycan biosynthesis.</text>
</comment>
<keyword evidence="14 20" id="KW-0472">Membrane</keyword>
<evidence type="ECO:0000313" key="24">
    <source>
        <dbReference type="Proteomes" id="UP000076079"/>
    </source>
</evidence>
<dbReference type="GO" id="GO:0030288">
    <property type="term" value="C:outer membrane-bounded periplasmic space"/>
    <property type="evidence" value="ECO:0007669"/>
    <property type="project" value="TreeGrafter"/>
</dbReference>
<keyword evidence="5" id="KW-0121">Carboxypeptidase</keyword>
<feature type="compositionally biased region" description="Basic and acidic residues" evidence="19">
    <location>
        <begin position="765"/>
        <end position="782"/>
    </location>
</feature>
<dbReference type="GO" id="GO:0008360">
    <property type="term" value="P:regulation of cell shape"/>
    <property type="evidence" value="ECO:0007669"/>
    <property type="project" value="UniProtKB-KW"/>
</dbReference>
<evidence type="ECO:0000256" key="4">
    <source>
        <dbReference type="ARBA" id="ARBA00007739"/>
    </source>
</evidence>
<comment type="catalytic activity">
    <reaction evidence="18">
        <text>[GlcNAc-(1-&gt;4)-Mur2Ac(oyl-L-Ala-gamma-D-Glu-L-Lys-D-Ala-D-Ala)](n)-di-trans,octa-cis-undecaprenyl diphosphate + beta-D-GlcNAc-(1-&gt;4)-Mur2Ac(oyl-L-Ala-gamma-D-Glu-L-Lys-D-Ala-D-Ala)-di-trans,octa-cis-undecaprenyl diphosphate = [GlcNAc-(1-&gt;4)-Mur2Ac(oyl-L-Ala-gamma-D-Glu-L-Lys-D-Ala-D-Ala)](n+1)-di-trans,octa-cis-undecaprenyl diphosphate + di-trans,octa-cis-undecaprenyl diphosphate + H(+)</text>
        <dbReference type="Rhea" id="RHEA:23708"/>
        <dbReference type="Rhea" id="RHEA-COMP:9602"/>
        <dbReference type="Rhea" id="RHEA-COMP:9603"/>
        <dbReference type="ChEBI" id="CHEBI:15378"/>
        <dbReference type="ChEBI" id="CHEBI:58405"/>
        <dbReference type="ChEBI" id="CHEBI:60033"/>
        <dbReference type="ChEBI" id="CHEBI:78435"/>
        <dbReference type="EC" id="2.4.99.28"/>
    </reaction>
</comment>
<evidence type="ECO:0000256" key="2">
    <source>
        <dbReference type="ARBA" id="ARBA00004752"/>
    </source>
</evidence>
<reference evidence="24" key="2">
    <citation type="submission" date="2016-04" db="EMBL/GenBank/DDBJ databases">
        <title>First Complete Genome Sequence of a Subdivision 6 Acidobacterium.</title>
        <authorList>
            <person name="Huang S."/>
            <person name="Vieira S."/>
            <person name="Bunk B."/>
            <person name="Riedel T."/>
            <person name="Sproeer C."/>
            <person name="Overmann J."/>
        </authorList>
    </citation>
    <scope>NUCLEOTIDE SEQUENCE [LARGE SCALE GENOMIC DNA]</scope>
    <source>
        <strain evidence="24">DSM 100886 HEG_-6_39</strain>
    </source>
</reference>
<evidence type="ECO:0000256" key="18">
    <source>
        <dbReference type="ARBA" id="ARBA00049902"/>
    </source>
</evidence>
<dbReference type="SUPFAM" id="SSF53955">
    <property type="entry name" value="Lysozyme-like"/>
    <property type="match status" value="1"/>
</dbReference>
<evidence type="ECO:0000256" key="10">
    <source>
        <dbReference type="ARBA" id="ARBA00022801"/>
    </source>
</evidence>
<evidence type="ECO:0000256" key="8">
    <source>
        <dbReference type="ARBA" id="ARBA00022679"/>
    </source>
</evidence>
<keyword evidence="16" id="KW-0961">Cell wall biogenesis/degradation</keyword>
<evidence type="ECO:0000256" key="3">
    <source>
        <dbReference type="ARBA" id="ARBA00007090"/>
    </source>
</evidence>
<feature type="compositionally biased region" description="Basic and acidic residues" evidence="19">
    <location>
        <begin position="790"/>
        <end position="803"/>
    </location>
</feature>
<feature type="domain" description="Glycosyl transferase family 51" evidence="22">
    <location>
        <begin position="87"/>
        <end position="256"/>
    </location>
</feature>
<feature type="transmembrane region" description="Helical" evidence="20">
    <location>
        <begin position="29"/>
        <end position="53"/>
    </location>
</feature>
<dbReference type="PATRIC" id="fig|1813736.3.peg.5291"/>
<comment type="similarity">
    <text evidence="4">In the N-terminal section; belongs to the glycosyltransferase 51 family.</text>
</comment>
<keyword evidence="10" id="KW-0378">Hydrolase</keyword>
<dbReference type="PANTHER" id="PTHR32282:SF27">
    <property type="entry name" value="PENICILLIN-BINDING PROTEIN 1A"/>
    <property type="match status" value="1"/>
</dbReference>
<keyword evidence="6" id="KW-0645">Protease</keyword>
<organism evidence="23 24">
    <name type="scientific">Luteitalea pratensis</name>
    <dbReference type="NCBI Taxonomy" id="1855912"/>
    <lineage>
        <taxon>Bacteria</taxon>
        <taxon>Pseudomonadati</taxon>
        <taxon>Acidobacteriota</taxon>
        <taxon>Vicinamibacteria</taxon>
        <taxon>Vicinamibacterales</taxon>
        <taxon>Vicinamibacteraceae</taxon>
        <taxon>Luteitalea</taxon>
    </lineage>
</organism>
<reference evidence="23 24" key="1">
    <citation type="journal article" date="2016" name="Genome Announc.">
        <title>First Complete Genome Sequence of a Subdivision 6 Acidobacterium Strain.</title>
        <authorList>
            <person name="Huang S."/>
            <person name="Vieira S."/>
            <person name="Bunk B."/>
            <person name="Riedel T."/>
            <person name="Sproer C."/>
            <person name="Overmann J."/>
        </authorList>
    </citation>
    <scope>NUCLEOTIDE SEQUENCE [LARGE SCALE GENOMIC DNA]</scope>
    <source>
        <strain evidence="24">DSM 100886 HEG_-6_39</strain>
    </source>
</reference>
<dbReference type="AlphaFoldDB" id="A0A143PUD5"/>
<dbReference type="InterPro" id="IPR023346">
    <property type="entry name" value="Lysozyme-like_dom_sf"/>
</dbReference>
<dbReference type="GO" id="GO:0071555">
    <property type="term" value="P:cell wall organization"/>
    <property type="evidence" value="ECO:0007669"/>
    <property type="project" value="UniProtKB-KW"/>
</dbReference>
<dbReference type="PANTHER" id="PTHR32282">
    <property type="entry name" value="BINDING PROTEIN TRANSPEPTIDASE, PUTATIVE-RELATED"/>
    <property type="match status" value="1"/>
</dbReference>
<dbReference type="STRING" id="1855912.LuPra_05035"/>
<feature type="region of interest" description="Disordered" evidence="19">
    <location>
        <begin position="728"/>
        <end position="803"/>
    </location>
</feature>
<keyword evidence="12" id="KW-0573">Peptidoglycan synthesis</keyword>
<sequence length="803" mass="88347">MRIRFPRGEWLSGQRPGPMGRWLLSRPRTLAIGLTVVSLLAWAGFAACLWFAWDVRQSLPDRKALSSVGDMAQATTLFDQSDKPVFTIFKEQRIEVPLEKMSRNVREAVVSVEDQRFYEHSGIDVVRIGAAVLANMKSGTRGQGGSTITQQLARMSFLNRKKTYTRKVKEAFAALLIERTYSKDEILALYLNKAYFGDGYHGVEAASLGFFGKHASELDVPEAALIAGLIQSPSAYAPTINMEKAITRRNIVLYTMMENRVIDRPAYEQAKRARVRIEDGLRRDEPYGLYFKEAVRRELVDRFGWQRVSEGGLKVYTTIDPDLQRQAEAILERRLADIERRRGYPHSPRAKITITEDVAPPYLQAAIVVMDPRTGAVRAQVGGRNFRESGFNRAVQARRQSGSAFKPIVYATAIEQGQSPGSIVANLNDPINTPSGDYVPEDEHSAADSMTLRTALRTSSNRAAVQLLRTVGIPEAVKTAQALSLGRMPAVPSMALGAGEVTLQSLTAAYSAFAAGGVVHEPYLIRRVEDQDGEVLHATELKAHRVFSEQTAFLVTSMLADVINSGTAWRARAEGFRLPAAGKTGTTNDYHDVWFVGYTPSALTGVWMGFDQPREIIANGYAGELAVPLWSNLMAVATAGDKPEAFKRPAGIVGVEICRITGKRSVEGCTKVPVQAEDGNVEIRSMAFTEYFRKGTEPQEFCEEHAGNNFLERLAGFFGKDKDLKPVSADQAGLPAGTIPRDVPAPPASAREDDAARADSASTEAGRDGKAASDADQPEKKRGFWGRIFGRRDKDEDKQKPKP</sequence>
<dbReference type="Pfam" id="PF00905">
    <property type="entry name" value="Transpeptidase"/>
    <property type="match status" value="1"/>
</dbReference>
<evidence type="ECO:0000256" key="7">
    <source>
        <dbReference type="ARBA" id="ARBA00022676"/>
    </source>
</evidence>
<gene>
    <name evidence="23" type="primary">pbpG_3</name>
    <name evidence="23" type="ORF">LuPra_05035</name>
</gene>
<dbReference type="InterPro" id="IPR036950">
    <property type="entry name" value="PBP_transglycosylase"/>
</dbReference>
<dbReference type="InterPro" id="IPR012338">
    <property type="entry name" value="Beta-lactam/transpept-like"/>
</dbReference>
<comment type="subcellular location">
    <subcellularLocation>
        <location evidence="1">Membrane</location>
    </subcellularLocation>
</comment>
<evidence type="ECO:0000256" key="13">
    <source>
        <dbReference type="ARBA" id="ARBA00022989"/>
    </source>
</evidence>
<dbReference type="NCBIfam" id="TIGR02074">
    <property type="entry name" value="PBP_1a_fam"/>
    <property type="match status" value="1"/>
</dbReference>
<dbReference type="GO" id="GO:0006508">
    <property type="term" value="P:proteolysis"/>
    <property type="evidence" value="ECO:0007669"/>
    <property type="project" value="UniProtKB-KW"/>
</dbReference>
<keyword evidence="15" id="KW-0511">Multifunctional enzyme</keyword>
<dbReference type="FunFam" id="1.10.3810.10:FF:000001">
    <property type="entry name" value="Penicillin-binding protein 1A"/>
    <property type="match status" value="1"/>
</dbReference>
<feature type="domain" description="Penicillin-binding protein transpeptidase" evidence="21">
    <location>
        <begin position="366"/>
        <end position="602"/>
    </location>
</feature>
<dbReference type="GO" id="GO:0016020">
    <property type="term" value="C:membrane"/>
    <property type="evidence" value="ECO:0007669"/>
    <property type="project" value="UniProtKB-SubCell"/>
</dbReference>
<evidence type="ECO:0000256" key="15">
    <source>
        <dbReference type="ARBA" id="ARBA00023268"/>
    </source>
</evidence>
<dbReference type="Gene3D" id="3.40.710.10">
    <property type="entry name" value="DD-peptidase/beta-lactamase superfamily"/>
    <property type="match status" value="1"/>
</dbReference>
<evidence type="ECO:0000313" key="23">
    <source>
        <dbReference type="EMBL" id="AMY11773.1"/>
    </source>
</evidence>
<evidence type="ECO:0000259" key="22">
    <source>
        <dbReference type="Pfam" id="PF00912"/>
    </source>
</evidence>
<dbReference type="SUPFAM" id="SSF56601">
    <property type="entry name" value="beta-lactamase/transpeptidase-like"/>
    <property type="match status" value="1"/>
</dbReference>
<keyword evidence="8" id="KW-0808">Transferase</keyword>
<evidence type="ECO:0000256" key="9">
    <source>
        <dbReference type="ARBA" id="ARBA00022692"/>
    </source>
</evidence>
<dbReference type="InterPro" id="IPR050396">
    <property type="entry name" value="Glycosyltr_51/Transpeptidase"/>
</dbReference>
<comment type="similarity">
    <text evidence="3">In the C-terminal section; belongs to the transpeptidase family.</text>
</comment>
<dbReference type="EMBL" id="CP015136">
    <property type="protein sequence ID" value="AMY11773.1"/>
    <property type="molecule type" value="Genomic_DNA"/>
</dbReference>
<dbReference type="GO" id="GO:0008658">
    <property type="term" value="F:penicillin binding"/>
    <property type="evidence" value="ECO:0007669"/>
    <property type="project" value="InterPro"/>
</dbReference>
<dbReference type="OrthoDB" id="9766909at2"/>
<evidence type="ECO:0000256" key="16">
    <source>
        <dbReference type="ARBA" id="ARBA00023316"/>
    </source>
</evidence>
<evidence type="ECO:0000256" key="20">
    <source>
        <dbReference type="SAM" id="Phobius"/>
    </source>
</evidence>
<evidence type="ECO:0000256" key="5">
    <source>
        <dbReference type="ARBA" id="ARBA00022645"/>
    </source>
</evidence>
<keyword evidence="7" id="KW-0328">Glycosyltransferase</keyword>
<dbReference type="RefSeq" id="WP_110173291.1">
    <property type="nucleotide sequence ID" value="NZ_CP015136.1"/>
</dbReference>
<dbReference type="InterPro" id="IPR001264">
    <property type="entry name" value="Glyco_trans_51"/>
</dbReference>
<keyword evidence="24" id="KW-1185">Reference proteome</keyword>
<dbReference type="Gene3D" id="1.10.3810.10">
    <property type="entry name" value="Biosynthetic peptidoglycan transglycosylase-like"/>
    <property type="match status" value="1"/>
</dbReference>
<accession>A0A143PUD5</accession>
<name>A0A143PUD5_LUTPR</name>
<evidence type="ECO:0000256" key="1">
    <source>
        <dbReference type="ARBA" id="ARBA00004370"/>
    </source>
</evidence>
<keyword evidence="11" id="KW-0133">Cell shape</keyword>
<evidence type="ECO:0000256" key="6">
    <source>
        <dbReference type="ARBA" id="ARBA00022670"/>
    </source>
</evidence>
<evidence type="ECO:0000256" key="12">
    <source>
        <dbReference type="ARBA" id="ARBA00022984"/>
    </source>
</evidence>